<comment type="caution">
    <text evidence="1">The sequence shown here is derived from an EMBL/GenBank/DDBJ whole genome shotgun (WGS) entry which is preliminary data.</text>
</comment>
<evidence type="ECO:0000313" key="2">
    <source>
        <dbReference type="Proteomes" id="UP000616151"/>
    </source>
</evidence>
<dbReference type="EMBL" id="JAENHL010000007">
    <property type="protein sequence ID" value="MBK1867042.1"/>
    <property type="molecule type" value="Genomic_DNA"/>
</dbReference>
<reference evidence="1" key="1">
    <citation type="submission" date="2021-01" db="EMBL/GenBank/DDBJ databases">
        <authorList>
            <person name="Sun Q."/>
        </authorList>
    </citation>
    <scope>NUCLEOTIDE SEQUENCE</scope>
    <source>
        <strain evidence="1">YIM B02566</strain>
    </source>
</reference>
<organism evidence="1 2">
    <name type="scientific">Taklimakanibacter albus</name>
    <dbReference type="NCBI Taxonomy" id="2800327"/>
    <lineage>
        <taxon>Bacteria</taxon>
        <taxon>Pseudomonadati</taxon>
        <taxon>Pseudomonadota</taxon>
        <taxon>Alphaproteobacteria</taxon>
        <taxon>Hyphomicrobiales</taxon>
        <taxon>Aestuariivirgaceae</taxon>
        <taxon>Taklimakanibacter</taxon>
    </lineage>
</organism>
<protein>
    <submittedName>
        <fullName evidence="1">Urease accessory protein UreF</fullName>
    </submittedName>
</protein>
<sequence>MNPLTSSGLLLALQHADSQFPSGGFAFSQGLEAASQLVSKLGAFSFAGFLEAQIRHRWAEADRVALVRAHRCGDDLDAIARLDSEVEASTLAEGLRAGSRRNGMALLTTHARIGTPWADAYRAMIRDGAALGHLPVVQGMLWRSLGLDEKTSVAISGYQAAASLATAAIRLGLIGAIEAQRHVAGMLPVIEAAGAMPVGEDEPLRSFVPLAEIAVALHGVTGQRLFSN</sequence>
<proteinExistence type="predicted"/>
<evidence type="ECO:0000313" key="1">
    <source>
        <dbReference type="EMBL" id="MBK1867042.1"/>
    </source>
</evidence>
<name>A0ACC5R315_9HYPH</name>
<gene>
    <name evidence="1" type="ORF">JHL16_11860</name>
</gene>
<keyword evidence="2" id="KW-1185">Reference proteome</keyword>
<accession>A0ACC5R315</accession>
<dbReference type="Proteomes" id="UP000616151">
    <property type="component" value="Unassembled WGS sequence"/>
</dbReference>